<gene>
    <name evidence="4" type="ORF">A7J15_05820</name>
</gene>
<evidence type="ECO:0000256" key="1">
    <source>
        <dbReference type="ARBA" id="ARBA00004196"/>
    </source>
</evidence>
<dbReference type="AlphaFoldDB" id="A0A1B9NCN9"/>
<dbReference type="Gene3D" id="3.40.50.2300">
    <property type="match status" value="2"/>
</dbReference>
<evidence type="ECO:0000313" key="5">
    <source>
        <dbReference type="Proteomes" id="UP000093355"/>
    </source>
</evidence>
<dbReference type="SUPFAM" id="SSF53822">
    <property type="entry name" value="Periplasmic binding protein-like I"/>
    <property type="match status" value="1"/>
</dbReference>
<comment type="similarity">
    <text evidence="2">Belongs to the bacterial solute-binding protein 2 family.</text>
</comment>
<dbReference type="PROSITE" id="PS51257">
    <property type="entry name" value="PROKAR_LIPOPROTEIN"/>
    <property type="match status" value="1"/>
</dbReference>
<sequence length="351" mass="36675">MKRNTRIALGLALATATVGAMTGCATAGGGDDTIEVGFALKAQDAPYFVALAEAVESLGQERGWEVTVLDANGDAQQESTNIDTFISQGKDLIFADTVDNDSAIPAINRAAEAGIPVINLDSGISDDAQNVTTVYSDNKQNGRLVGKAYAEAMGDEEIRSIIISGAKGNVAGLERRTGLFAGILETRLGVSEDEAWDLADEFEAQLSSKGSATNEEAGFSVLGQGWGNWTEELGLTSSEDLITANSDITTVLGENDSMLFGAKTALDNAGLGDVDLVAAADGAKEAFDRIKAGEYFATGLNSPTLVAEGGYDIAEQILVDGADPESFDEITLTEPQAITADNVDEFYDLGF</sequence>
<organism evidence="4 5">
    <name type="scientific">Microbacterium sediminis</name>
    <dbReference type="NCBI Taxonomy" id="904291"/>
    <lineage>
        <taxon>Bacteria</taxon>
        <taxon>Bacillati</taxon>
        <taxon>Actinomycetota</taxon>
        <taxon>Actinomycetes</taxon>
        <taxon>Micrococcales</taxon>
        <taxon>Microbacteriaceae</taxon>
        <taxon>Microbacterium</taxon>
    </lineage>
</organism>
<evidence type="ECO:0000313" key="4">
    <source>
        <dbReference type="EMBL" id="OCG74352.1"/>
    </source>
</evidence>
<dbReference type="Proteomes" id="UP000093355">
    <property type="component" value="Unassembled WGS sequence"/>
</dbReference>
<dbReference type="RefSeq" id="WP_067025857.1">
    <property type="nucleotide sequence ID" value="NZ_CP038256.1"/>
</dbReference>
<comment type="subcellular location">
    <subcellularLocation>
        <location evidence="1">Cell envelope</location>
    </subcellularLocation>
</comment>
<evidence type="ECO:0000256" key="2">
    <source>
        <dbReference type="ARBA" id="ARBA00007639"/>
    </source>
</evidence>
<protein>
    <submittedName>
        <fullName evidence="4">LacI family transcriptional regulator</fullName>
    </submittedName>
</protein>
<dbReference type="Pfam" id="PF13407">
    <property type="entry name" value="Peripla_BP_4"/>
    <property type="match status" value="1"/>
</dbReference>
<dbReference type="PANTHER" id="PTHR46847:SF1">
    <property type="entry name" value="D-ALLOSE-BINDING PERIPLASMIC PROTEIN-RELATED"/>
    <property type="match status" value="1"/>
</dbReference>
<evidence type="ECO:0000256" key="3">
    <source>
        <dbReference type="ARBA" id="ARBA00022729"/>
    </source>
</evidence>
<name>A0A1B9NCN9_9MICO</name>
<comment type="caution">
    <text evidence="4">The sequence shown here is derived from an EMBL/GenBank/DDBJ whole genome shotgun (WGS) entry which is preliminary data.</text>
</comment>
<dbReference type="PANTHER" id="PTHR46847">
    <property type="entry name" value="D-ALLOSE-BINDING PERIPLASMIC PROTEIN-RELATED"/>
    <property type="match status" value="1"/>
</dbReference>
<dbReference type="EMBL" id="LXMD01000022">
    <property type="protein sequence ID" value="OCG74352.1"/>
    <property type="molecule type" value="Genomic_DNA"/>
</dbReference>
<accession>A0A1B9NCN9</accession>
<dbReference type="STRING" id="904291.A7J15_05820"/>
<dbReference type="InterPro" id="IPR025997">
    <property type="entry name" value="SBP_2_dom"/>
</dbReference>
<keyword evidence="5" id="KW-1185">Reference proteome</keyword>
<dbReference type="GO" id="GO:0030313">
    <property type="term" value="C:cell envelope"/>
    <property type="evidence" value="ECO:0007669"/>
    <property type="project" value="UniProtKB-SubCell"/>
</dbReference>
<dbReference type="GO" id="GO:0030246">
    <property type="term" value="F:carbohydrate binding"/>
    <property type="evidence" value="ECO:0007669"/>
    <property type="project" value="UniProtKB-ARBA"/>
</dbReference>
<dbReference type="InterPro" id="IPR028082">
    <property type="entry name" value="Peripla_BP_I"/>
</dbReference>
<keyword evidence="3" id="KW-0732">Signal</keyword>
<reference evidence="4 5" key="1">
    <citation type="submission" date="2016-05" db="EMBL/GenBank/DDBJ databases">
        <authorList>
            <person name="Lavstsen T."/>
            <person name="Jespersen J.S."/>
        </authorList>
    </citation>
    <scope>NUCLEOTIDE SEQUENCE [LARGE SCALE GENOMIC DNA]</scope>
    <source>
        <strain evidence="4 5">YLB-01</strain>
    </source>
</reference>
<proteinExistence type="inferred from homology"/>
<dbReference type="OrthoDB" id="9813037at2"/>